<dbReference type="InterPro" id="IPR014729">
    <property type="entry name" value="Rossmann-like_a/b/a_fold"/>
</dbReference>
<proteinExistence type="predicted"/>
<dbReference type="PANTHER" id="PTHR43793">
    <property type="entry name" value="FAD SYNTHASE"/>
    <property type="match status" value="1"/>
</dbReference>
<keyword evidence="4" id="KW-0547">Nucleotide-binding</keyword>
<dbReference type="FunFam" id="3.40.50.620:FF:000028">
    <property type="entry name" value="Bifunctional protein HldE"/>
    <property type="match status" value="1"/>
</dbReference>
<name>A0A662ZG17_9GAMM</name>
<evidence type="ECO:0000259" key="8">
    <source>
        <dbReference type="Pfam" id="PF01467"/>
    </source>
</evidence>
<dbReference type="EC" id="2.7.7.70" evidence="1"/>
<evidence type="ECO:0000256" key="7">
    <source>
        <dbReference type="ARBA" id="ARBA00047428"/>
    </source>
</evidence>
<dbReference type="InterPro" id="IPR050385">
    <property type="entry name" value="Archaeal_FAD_synthase"/>
</dbReference>
<feature type="domain" description="Cytidyltransferase-like" evidence="8">
    <location>
        <begin position="34"/>
        <end position="158"/>
    </location>
</feature>
<dbReference type="GO" id="GO:0016779">
    <property type="term" value="F:nucleotidyltransferase activity"/>
    <property type="evidence" value="ECO:0007669"/>
    <property type="project" value="UniProtKB-KW"/>
</dbReference>
<reference evidence="9 10" key="1">
    <citation type="submission" date="2016-10" db="EMBL/GenBank/DDBJ databases">
        <authorList>
            <person name="Varghese N."/>
            <person name="Submissions S."/>
        </authorList>
    </citation>
    <scope>NUCLEOTIDE SEQUENCE [LARGE SCALE GENOMIC DNA]</scope>
    <source>
        <strain evidence="9 10">DSM 1361</strain>
    </source>
</reference>
<dbReference type="SUPFAM" id="SSF52374">
    <property type="entry name" value="Nucleotidylyl transferase"/>
    <property type="match status" value="1"/>
</dbReference>
<evidence type="ECO:0000256" key="6">
    <source>
        <dbReference type="ARBA" id="ARBA00023277"/>
    </source>
</evidence>
<evidence type="ECO:0000313" key="10">
    <source>
        <dbReference type="Proteomes" id="UP000243745"/>
    </source>
</evidence>
<accession>A0A662ZG17</accession>
<dbReference type="InterPro" id="IPR011914">
    <property type="entry name" value="RfaE_dom_II"/>
</dbReference>
<dbReference type="GO" id="GO:0016773">
    <property type="term" value="F:phosphotransferase activity, alcohol group as acceptor"/>
    <property type="evidence" value="ECO:0007669"/>
    <property type="project" value="InterPro"/>
</dbReference>
<keyword evidence="2" id="KW-0808">Transferase</keyword>
<keyword evidence="10" id="KW-1185">Reference proteome</keyword>
<dbReference type="OrthoDB" id="9802794at2"/>
<evidence type="ECO:0000256" key="1">
    <source>
        <dbReference type="ARBA" id="ARBA00012519"/>
    </source>
</evidence>
<evidence type="ECO:0000256" key="5">
    <source>
        <dbReference type="ARBA" id="ARBA00022840"/>
    </source>
</evidence>
<evidence type="ECO:0000256" key="3">
    <source>
        <dbReference type="ARBA" id="ARBA00022695"/>
    </source>
</evidence>
<keyword evidence="6" id="KW-0119">Carbohydrate metabolism</keyword>
<protein>
    <recommendedName>
        <fullName evidence="1">D-glycero-beta-D-manno-heptose 1-phosphate adenylyltransferase</fullName>
        <ecNumber evidence="1">2.7.7.70</ecNumber>
    </recommendedName>
</protein>
<dbReference type="EMBL" id="FOXF01000010">
    <property type="protein sequence ID" value="SFP23492.1"/>
    <property type="molecule type" value="Genomic_DNA"/>
</dbReference>
<evidence type="ECO:0000313" key="9">
    <source>
        <dbReference type="EMBL" id="SFP23492.1"/>
    </source>
</evidence>
<keyword evidence="5" id="KW-0067">ATP-binding</keyword>
<dbReference type="Gene3D" id="3.40.50.620">
    <property type="entry name" value="HUPs"/>
    <property type="match status" value="1"/>
</dbReference>
<dbReference type="PANTHER" id="PTHR43793:SF2">
    <property type="entry name" value="BIFUNCTIONAL PROTEIN HLDE"/>
    <property type="match status" value="1"/>
</dbReference>
<organism evidence="9 10">
    <name type="scientific">Ruminobacter amylophilus</name>
    <dbReference type="NCBI Taxonomy" id="867"/>
    <lineage>
        <taxon>Bacteria</taxon>
        <taxon>Pseudomonadati</taxon>
        <taxon>Pseudomonadota</taxon>
        <taxon>Gammaproteobacteria</taxon>
        <taxon>Aeromonadales</taxon>
        <taxon>Succinivibrionaceae</taxon>
        <taxon>Ruminobacter</taxon>
    </lineage>
</organism>
<evidence type="ECO:0000256" key="2">
    <source>
        <dbReference type="ARBA" id="ARBA00022679"/>
    </source>
</evidence>
<comment type="catalytic activity">
    <reaction evidence="7">
        <text>D-glycero-beta-D-manno-heptose 1-phosphate + ATP + H(+) = ADP-D-glycero-beta-D-manno-heptose + diphosphate</text>
        <dbReference type="Rhea" id="RHEA:27465"/>
        <dbReference type="ChEBI" id="CHEBI:15378"/>
        <dbReference type="ChEBI" id="CHEBI:30616"/>
        <dbReference type="ChEBI" id="CHEBI:33019"/>
        <dbReference type="ChEBI" id="CHEBI:59967"/>
        <dbReference type="ChEBI" id="CHEBI:61593"/>
        <dbReference type="EC" id="2.7.7.70"/>
    </reaction>
</comment>
<dbReference type="InterPro" id="IPR004821">
    <property type="entry name" value="Cyt_trans-like"/>
</dbReference>
<dbReference type="GO" id="GO:0005975">
    <property type="term" value="P:carbohydrate metabolic process"/>
    <property type="evidence" value="ECO:0007669"/>
    <property type="project" value="InterPro"/>
</dbReference>
<keyword evidence="3" id="KW-0548">Nucleotidyltransferase</keyword>
<dbReference type="Pfam" id="PF01467">
    <property type="entry name" value="CTP_transf_like"/>
    <property type="match status" value="1"/>
</dbReference>
<dbReference type="Proteomes" id="UP000243745">
    <property type="component" value="Unassembled WGS sequence"/>
</dbReference>
<dbReference type="AlphaFoldDB" id="A0A662ZG17"/>
<dbReference type="NCBIfam" id="TIGR02199">
    <property type="entry name" value="rfaE_dom_II"/>
    <property type="match status" value="1"/>
</dbReference>
<dbReference type="GO" id="GO:0005524">
    <property type="term" value="F:ATP binding"/>
    <property type="evidence" value="ECO:0007669"/>
    <property type="project" value="UniProtKB-KW"/>
</dbReference>
<dbReference type="NCBIfam" id="TIGR00125">
    <property type="entry name" value="cyt_tran_rel"/>
    <property type="match status" value="1"/>
</dbReference>
<evidence type="ECO:0000256" key="4">
    <source>
        <dbReference type="ARBA" id="ARBA00022741"/>
    </source>
</evidence>
<gene>
    <name evidence="9" type="ORF">SAMN02910344_00815</name>
</gene>
<sequence length="165" mass="18219">MNKASIERDHEILTAEELISLRNKAKQQGLKVVMTNGCFDILHSGHVSYLKEAKELGDILIVAVNTDASVSRLKGPTRPINNTQERMTILSALHAVDWVVPFDEDTPRELIARVLPDILVKGGDYKPEDIAGYHEVKANGGEVRILCFKNGCSTTNVIKKIKSLA</sequence>